<name>A0A017T5W1_9BACT</name>
<keyword evidence="2" id="KW-1185">Reference proteome</keyword>
<proteinExistence type="predicted"/>
<accession>A0A017T5W1</accession>
<comment type="caution">
    <text evidence="1">The sequence shown here is derived from an EMBL/GenBank/DDBJ whole genome shotgun (WGS) entry which is preliminary data.</text>
</comment>
<dbReference type="AlphaFoldDB" id="A0A017T5W1"/>
<gene>
    <name evidence="1" type="ORF">CAP_4863</name>
</gene>
<protein>
    <recommendedName>
        <fullName evidence="3">Outer membrane protein beta-barrel domain-containing protein</fullName>
    </recommendedName>
</protein>
<dbReference type="OrthoDB" id="9892191at2"/>
<evidence type="ECO:0000313" key="1">
    <source>
        <dbReference type="EMBL" id="EYF04180.1"/>
    </source>
</evidence>
<dbReference type="EMBL" id="ASRX01000038">
    <property type="protein sequence ID" value="EYF04180.1"/>
    <property type="molecule type" value="Genomic_DNA"/>
</dbReference>
<reference evidence="1 2" key="1">
    <citation type="submission" date="2013-05" db="EMBL/GenBank/DDBJ databases">
        <title>Genome assembly of Chondromyces apiculatus DSM 436.</title>
        <authorList>
            <person name="Sharma G."/>
            <person name="Khatri I."/>
            <person name="Kaur C."/>
            <person name="Mayilraj S."/>
            <person name="Subramanian S."/>
        </authorList>
    </citation>
    <scope>NUCLEOTIDE SEQUENCE [LARGE SCALE GENOMIC DNA]</scope>
    <source>
        <strain evidence="1 2">DSM 436</strain>
    </source>
</reference>
<sequence>MLGAQAMPQVQVAPEPSDHDRVVRKLAVGYLGLQTIRLTALGGIGLGSGSNQSTFVPLLNMTTFEPAYAPVIGIRYWFGRLVGLDAGVGFYFQSEETQGRTGDFESVKLESNLAGGGLHLGLPLALAHGAHYKFLIIPETNAAFVSGTAVATATLNGDEQTSEITREGFLFELGARIGSELHFGFIGVPELSLQAGVGVYGTYTNASRSVDGSVTDSSGSLNFRTTLQASPWAIMTGSLTALYYLP</sequence>
<evidence type="ECO:0008006" key="3">
    <source>
        <dbReference type="Google" id="ProtNLM"/>
    </source>
</evidence>
<evidence type="ECO:0000313" key="2">
    <source>
        <dbReference type="Proteomes" id="UP000019678"/>
    </source>
</evidence>
<organism evidence="1 2">
    <name type="scientific">Chondromyces apiculatus DSM 436</name>
    <dbReference type="NCBI Taxonomy" id="1192034"/>
    <lineage>
        <taxon>Bacteria</taxon>
        <taxon>Pseudomonadati</taxon>
        <taxon>Myxococcota</taxon>
        <taxon>Polyangia</taxon>
        <taxon>Polyangiales</taxon>
        <taxon>Polyangiaceae</taxon>
        <taxon>Chondromyces</taxon>
    </lineage>
</organism>
<dbReference type="Proteomes" id="UP000019678">
    <property type="component" value="Unassembled WGS sequence"/>
</dbReference>